<gene>
    <name evidence="1" type="ORF">HF682_07605</name>
</gene>
<keyword evidence="2" id="KW-1185">Reference proteome</keyword>
<organism evidence="1 2">
    <name type="scientific">Leeia aquatica</name>
    <dbReference type="NCBI Taxonomy" id="2725557"/>
    <lineage>
        <taxon>Bacteria</taxon>
        <taxon>Pseudomonadati</taxon>
        <taxon>Pseudomonadota</taxon>
        <taxon>Betaproteobacteria</taxon>
        <taxon>Neisseriales</taxon>
        <taxon>Leeiaceae</taxon>
        <taxon>Leeia</taxon>
    </lineage>
</organism>
<comment type="caution">
    <text evidence="1">The sequence shown here is derived from an EMBL/GenBank/DDBJ whole genome shotgun (WGS) entry which is preliminary data.</text>
</comment>
<dbReference type="EMBL" id="JABAIM010000001">
    <property type="protein sequence ID" value="NLR75021.1"/>
    <property type="molecule type" value="Genomic_DNA"/>
</dbReference>
<proteinExistence type="predicted"/>
<evidence type="ECO:0000313" key="1">
    <source>
        <dbReference type="EMBL" id="NLR75021.1"/>
    </source>
</evidence>
<dbReference type="Proteomes" id="UP000587991">
    <property type="component" value="Unassembled WGS sequence"/>
</dbReference>
<sequence>MKNEQYEVNYSFPTGEGDLSRFEEMALKREPFTFVRFSDGEIEVLRNRKLVIADGVTEFRGNRFSNHFPEFDKKSFDPLRGKDIRRDLLSSALFRDLSYFKGIPTYHNGAVLDREFMLRLNGGFTSQMTFSDLFLNSNFIRAREQFFPRMVAAFSDVLVVCNWRCKLENYLSRGRIVQVPDNFFSSYLSTLNSILSELKEAPESALILSSASSLSNILGHQLRLVRPDLTFIDIGTVLNDCIGLPMKTRAYHKLNAPKTMREKFSAWCYRRHPEYKLKW</sequence>
<accession>A0A847RZA6</accession>
<reference evidence="1 2" key="1">
    <citation type="submission" date="2020-04" db="EMBL/GenBank/DDBJ databases">
        <title>Draft genome of Leeia sp. IMCC25680.</title>
        <authorList>
            <person name="Song J."/>
            <person name="Cho J.-C."/>
        </authorList>
    </citation>
    <scope>NUCLEOTIDE SEQUENCE [LARGE SCALE GENOMIC DNA]</scope>
    <source>
        <strain evidence="1 2">IMCC25680</strain>
    </source>
</reference>
<dbReference type="AlphaFoldDB" id="A0A847RZA6"/>
<evidence type="ECO:0000313" key="2">
    <source>
        <dbReference type="Proteomes" id="UP000587991"/>
    </source>
</evidence>
<protein>
    <submittedName>
        <fullName evidence="1">Uncharacterized protein</fullName>
    </submittedName>
</protein>
<name>A0A847RZA6_9NEIS</name>
<dbReference type="RefSeq" id="WP_168876583.1">
    <property type="nucleotide sequence ID" value="NZ_JABAIM010000001.1"/>
</dbReference>